<protein>
    <submittedName>
        <fullName evidence="1">Uncharacterized protein</fullName>
    </submittedName>
</protein>
<reference evidence="1" key="1">
    <citation type="submission" date="2022-08" db="EMBL/GenBank/DDBJ databases">
        <title>Genome Sequence of Fusarium decemcellulare.</title>
        <authorList>
            <person name="Buettner E."/>
        </authorList>
    </citation>
    <scope>NUCLEOTIDE SEQUENCE</scope>
    <source>
        <strain evidence="1">Babe19</strain>
    </source>
</reference>
<comment type="caution">
    <text evidence="1">The sequence shown here is derived from an EMBL/GenBank/DDBJ whole genome shotgun (WGS) entry which is preliminary data.</text>
</comment>
<keyword evidence="2" id="KW-1185">Reference proteome</keyword>
<name>A0ACC1SYH7_9HYPO</name>
<accession>A0ACC1SYH7</accession>
<evidence type="ECO:0000313" key="1">
    <source>
        <dbReference type="EMBL" id="KAJ3548811.1"/>
    </source>
</evidence>
<organism evidence="1 2">
    <name type="scientific">Fusarium decemcellulare</name>
    <dbReference type="NCBI Taxonomy" id="57161"/>
    <lineage>
        <taxon>Eukaryota</taxon>
        <taxon>Fungi</taxon>
        <taxon>Dikarya</taxon>
        <taxon>Ascomycota</taxon>
        <taxon>Pezizomycotina</taxon>
        <taxon>Sordariomycetes</taxon>
        <taxon>Hypocreomycetidae</taxon>
        <taxon>Hypocreales</taxon>
        <taxon>Nectriaceae</taxon>
        <taxon>Fusarium</taxon>
        <taxon>Fusarium decemcellulare species complex</taxon>
    </lineage>
</organism>
<dbReference type="EMBL" id="JANRMS010000038">
    <property type="protein sequence ID" value="KAJ3548811.1"/>
    <property type="molecule type" value="Genomic_DNA"/>
</dbReference>
<dbReference type="Proteomes" id="UP001148629">
    <property type="component" value="Unassembled WGS sequence"/>
</dbReference>
<gene>
    <name evidence="1" type="ORF">NM208_g816</name>
</gene>
<sequence>MHVPIWRLCCWLLPLAGLASCNPQVKKSSAKVQIDKGTILGFIDPSAPNVRQFLGIPYGKPPVGSRRFAPPEPVASYKGVIKATEIPQSCQQRLGSSPSVYNREILEFNLGGLNRTGRVGEDCLTLSVWAPKEVKRPVPVIVYIYGGGFSTGGQDVPYQIPTQWIQRTPELIVVSFNYRVNIFGFPGAAGLKRQNVGLLDQRLAVEWVRDNIAAFGGDPDKISLWGQSAGAASVSYFSYAWTEDPIVKGYIMDSPYTGAVTTSPLNTTGFTTVAKSIGCGGLSPTKELECVRSKDADQVEDAIAATGQSFGPTADDIVVFENYTQRALQGKMAKGPAIIGTNSEDGVPFIPYGSGGDEEASTQIMLSLFFCASWTMTKNRLAAGESTYRFEYHGNFSNISPSPWLGAYHSAELPLVFGTHSLYRGASTSFENATSRVMQESWLSFARKLNPGWPAGETEVNYPVQHFAQDGKTARLGNTKEFEERCKSLE</sequence>
<proteinExistence type="predicted"/>
<evidence type="ECO:0000313" key="2">
    <source>
        <dbReference type="Proteomes" id="UP001148629"/>
    </source>
</evidence>